<dbReference type="GeneID" id="83015425"/>
<keyword evidence="2" id="KW-1185">Reference proteome</keyword>
<proteinExistence type="predicted"/>
<name>A0A412G0X6_9FIRM</name>
<evidence type="ECO:0000313" key="2">
    <source>
        <dbReference type="Proteomes" id="UP000284178"/>
    </source>
</evidence>
<dbReference type="EMBL" id="QRUP01000009">
    <property type="protein sequence ID" value="RGR74092.1"/>
    <property type="molecule type" value="Genomic_DNA"/>
</dbReference>
<organism evidence="1 2">
    <name type="scientific">Holdemania filiformis</name>
    <dbReference type="NCBI Taxonomy" id="61171"/>
    <lineage>
        <taxon>Bacteria</taxon>
        <taxon>Bacillati</taxon>
        <taxon>Bacillota</taxon>
        <taxon>Erysipelotrichia</taxon>
        <taxon>Erysipelotrichales</taxon>
        <taxon>Erysipelotrichaceae</taxon>
        <taxon>Holdemania</taxon>
    </lineage>
</organism>
<evidence type="ECO:0000313" key="1">
    <source>
        <dbReference type="EMBL" id="RGR74092.1"/>
    </source>
</evidence>
<protein>
    <submittedName>
        <fullName evidence="1">Uncharacterized protein</fullName>
    </submittedName>
</protein>
<dbReference type="AlphaFoldDB" id="A0A412G0X6"/>
<sequence length="72" mass="7706">MVIRNFRKKALIAGLIFVLTGSLIVGAGLAAGGQKALIAGSSKPWYQTIWIEDGKVVVSLDFLNGSLFHISF</sequence>
<dbReference type="RefSeq" id="WP_006059278.1">
    <property type="nucleotide sequence ID" value="NZ_CABJCV010000009.1"/>
</dbReference>
<dbReference type="Proteomes" id="UP000284178">
    <property type="component" value="Unassembled WGS sequence"/>
</dbReference>
<accession>A0A412G0X6</accession>
<reference evidence="1 2" key="1">
    <citation type="submission" date="2018-08" db="EMBL/GenBank/DDBJ databases">
        <title>A genome reference for cultivated species of the human gut microbiota.</title>
        <authorList>
            <person name="Zou Y."/>
            <person name="Xue W."/>
            <person name="Luo G."/>
        </authorList>
    </citation>
    <scope>NUCLEOTIDE SEQUENCE [LARGE SCALE GENOMIC DNA]</scope>
    <source>
        <strain evidence="1 2">AF24-29</strain>
    </source>
</reference>
<gene>
    <name evidence="1" type="ORF">DWY25_08410</name>
</gene>
<comment type="caution">
    <text evidence="1">The sequence shown here is derived from an EMBL/GenBank/DDBJ whole genome shotgun (WGS) entry which is preliminary data.</text>
</comment>